<gene>
    <name evidence="2" type="ORF">EBO15_01555</name>
</gene>
<organism evidence="2 3">
    <name type="scientific">Actinomadura harenae</name>
    <dbReference type="NCBI Taxonomy" id="2483351"/>
    <lineage>
        <taxon>Bacteria</taxon>
        <taxon>Bacillati</taxon>
        <taxon>Actinomycetota</taxon>
        <taxon>Actinomycetes</taxon>
        <taxon>Streptosporangiales</taxon>
        <taxon>Thermomonosporaceae</taxon>
        <taxon>Actinomadura</taxon>
    </lineage>
</organism>
<evidence type="ECO:0000256" key="1">
    <source>
        <dbReference type="SAM" id="Phobius"/>
    </source>
</evidence>
<comment type="caution">
    <text evidence="2">The sequence shown here is derived from an EMBL/GenBank/DDBJ whole genome shotgun (WGS) entry which is preliminary data.</text>
</comment>
<keyword evidence="1" id="KW-0472">Membrane</keyword>
<accession>A0A3M2MG46</accession>
<keyword evidence="1" id="KW-1133">Transmembrane helix</keyword>
<keyword evidence="1" id="KW-0812">Transmembrane</keyword>
<sequence>MPSTNDPLGIQIGAREIYDKLGDVDRKVTDVGGKVDRLSDQHTSLRTEFGDLRAETREAIAELRAETREGHADLESRARVLERGRWPLPSIAALTGVAALIVTLVDLIGKGK</sequence>
<protein>
    <submittedName>
        <fullName evidence="2">Uncharacterized protein</fullName>
    </submittedName>
</protein>
<dbReference type="AlphaFoldDB" id="A0A3M2MG46"/>
<dbReference type="Proteomes" id="UP000282674">
    <property type="component" value="Unassembled WGS sequence"/>
</dbReference>
<dbReference type="EMBL" id="RFFG01000002">
    <property type="protein sequence ID" value="RMI47615.1"/>
    <property type="molecule type" value="Genomic_DNA"/>
</dbReference>
<reference evidence="2 3" key="1">
    <citation type="submission" date="2018-10" db="EMBL/GenBank/DDBJ databases">
        <title>Isolation from soil.</title>
        <authorList>
            <person name="Hu J."/>
        </authorList>
    </citation>
    <scope>NUCLEOTIDE SEQUENCE [LARGE SCALE GENOMIC DNA]</scope>
    <source>
        <strain evidence="2 3">NEAU-Ht49</strain>
    </source>
</reference>
<name>A0A3M2MG46_9ACTN</name>
<proteinExistence type="predicted"/>
<evidence type="ECO:0000313" key="3">
    <source>
        <dbReference type="Proteomes" id="UP000282674"/>
    </source>
</evidence>
<evidence type="ECO:0000313" key="2">
    <source>
        <dbReference type="EMBL" id="RMI47615.1"/>
    </source>
</evidence>
<feature type="transmembrane region" description="Helical" evidence="1">
    <location>
        <begin position="86"/>
        <end position="108"/>
    </location>
</feature>
<dbReference type="RefSeq" id="WP_122192464.1">
    <property type="nucleotide sequence ID" value="NZ_JBHSKC010000016.1"/>
</dbReference>
<dbReference type="OrthoDB" id="3638605at2"/>
<keyword evidence="3" id="KW-1185">Reference proteome</keyword>